<dbReference type="Proteomes" id="UP000054302">
    <property type="component" value="Unassembled WGS sequence"/>
</dbReference>
<evidence type="ECO:0000256" key="7">
    <source>
        <dbReference type="SAM" id="MobiDB-lite"/>
    </source>
</evidence>
<keyword evidence="9" id="KW-0732">Signal</keyword>
<dbReference type="InterPro" id="IPR015920">
    <property type="entry name" value="Cellobiose_DH-like_cyt"/>
</dbReference>
<evidence type="ECO:0000256" key="1">
    <source>
        <dbReference type="ARBA" id="ARBA00004370"/>
    </source>
</evidence>
<dbReference type="CDD" id="cd09630">
    <property type="entry name" value="CDH_like_cytochrome"/>
    <property type="match status" value="1"/>
</dbReference>
<evidence type="ECO:0000259" key="11">
    <source>
        <dbReference type="SMART" id="SM00665"/>
    </source>
</evidence>
<dbReference type="CDD" id="cd08760">
    <property type="entry name" value="Cyt_b561_FRRS1_like"/>
    <property type="match status" value="1"/>
</dbReference>
<dbReference type="InterPro" id="IPR006593">
    <property type="entry name" value="Cyt_b561/ferric_Rdtase_TM"/>
</dbReference>
<feature type="transmembrane region" description="Helical" evidence="8">
    <location>
        <begin position="414"/>
        <end position="436"/>
    </location>
</feature>
<feature type="transmembrane region" description="Helical" evidence="8">
    <location>
        <begin position="277"/>
        <end position="300"/>
    </location>
</feature>
<dbReference type="STRING" id="212818.A0A0D1Z7R2"/>
<evidence type="ECO:0000256" key="3">
    <source>
        <dbReference type="ARBA" id="ARBA00022692"/>
    </source>
</evidence>
<dbReference type="OrthoDB" id="19261at2759"/>
<dbReference type="Pfam" id="PF03188">
    <property type="entry name" value="Cytochrom_B561"/>
    <property type="match status" value="1"/>
</dbReference>
<dbReference type="Gene3D" id="2.60.40.1210">
    <property type="entry name" value="Cellobiose dehydrogenase, cytochrome domain"/>
    <property type="match status" value="1"/>
</dbReference>
<evidence type="ECO:0000256" key="9">
    <source>
        <dbReference type="SAM" id="SignalP"/>
    </source>
</evidence>
<dbReference type="EMBL" id="KN847524">
    <property type="protein sequence ID" value="KIV89979.1"/>
    <property type="molecule type" value="Genomic_DNA"/>
</dbReference>
<dbReference type="GO" id="GO:0016020">
    <property type="term" value="C:membrane"/>
    <property type="evidence" value="ECO:0007669"/>
    <property type="project" value="UniProtKB-SubCell"/>
</dbReference>
<dbReference type="SMART" id="SM00664">
    <property type="entry name" value="DoH"/>
    <property type="match status" value="1"/>
</dbReference>
<evidence type="ECO:0000313" key="13">
    <source>
        <dbReference type="Proteomes" id="UP000054302"/>
    </source>
</evidence>
<proteinExistence type="predicted"/>
<feature type="domain" description="DOMON" evidence="10">
    <location>
        <begin position="61"/>
        <end position="155"/>
    </location>
</feature>
<feature type="domain" description="Cytochrome b561" evidence="11">
    <location>
        <begin position="278"/>
        <end position="400"/>
    </location>
</feature>
<evidence type="ECO:0000259" key="10">
    <source>
        <dbReference type="SMART" id="SM00664"/>
    </source>
</evidence>
<evidence type="ECO:0000256" key="2">
    <source>
        <dbReference type="ARBA" id="ARBA00022448"/>
    </source>
</evidence>
<feature type="transmembrane region" description="Helical" evidence="8">
    <location>
        <begin position="383"/>
        <end position="402"/>
    </location>
</feature>
<keyword evidence="5 8" id="KW-1133">Transmembrane helix</keyword>
<evidence type="ECO:0000256" key="8">
    <source>
        <dbReference type="SAM" id="Phobius"/>
    </source>
</evidence>
<feature type="region of interest" description="Disordered" evidence="7">
    <location>
        <begin position="443"/>
        <end position="474"/>
    </location>
</feature>
<keyword evidence="3 8" id="KW-0812">Transmembrane</keyword>
<dbReference type="HOGENOM" id="CLU_031471_1_0_1"/>
<name>A0A0D1Z7R2_EXOME</name>
<dbReference type="VEuPathDB" id="FungiDB:PV10_07330"/>
<dbReference type="OMA" id="MSIVFIA"/>
<evidence type="ECO:0000256" key="5">
    <source>
        <dbReference type="ARBA" id="ARBA00022989"/>
    </source>
</evidence>
<sequence length="474" mass="49316">MAPWALKSILAATALVVGSAAQFATFASSGISLAVNVPSDTASSGSGPIYLQISAPSGTQWVGFGQGTRMSGANMLIVYTADSNNVTVSPRLGGGYVEPKERTDASIFVLEGSGITSDGTMVANIRCDTCLSWSGGLSGSMDPTSTSSNWIYAWRNGDAIDSTSTDATISQHDDYSRFTLDLTEGTGGNSVNPFIAATGSGDDSNDDESTTTAATNTASTGSATATATATGSGRTSSTPAVGTPTNGVSGPVVTSDSDSSNSSPNRSQSGPDDGIRIGHGVVMGLVFLILMPLSALTVYLPHHQKVRYIHAPLQVVSIVLMIVGLGLGIRLAQNIDDIDSYHQIIGFIVVGWMIAVQPALGLAQHMHFRSNGTRSPMGSGHRWMGRAVMLLGVVNGGLGFMITGPVGSRYVPTYGVIVYSVVAAVIFLVYLGVVIYTSISRKRNNSLPGEKPRPGTEGYEMHGGSFEARRDLRT</sequence>
<dbReference type="Pfam" id="PF16010">
    <property type="entry name" value="CDH-cyt"/>
    <property type="match status" value="1"/>
</dbReference>
<keyword evidence="13" id="KW-1185">Reference proteome</keyword>
<dbReference type="PANTHER" id="PTHR47797">
    <property type="entry name" value="DEHYDROGENASE, PUTATIVE (AFU_ORTHOLOGUE AFUA_8G05805)-RELATED"/>
    <property type="match status" value="1"/>
</dbReference>
<evidence type="ECO:0000256" key="6">
    <source>
        <dbReference type="ARBA" id="ARBA00023136"/>
    </source>
</evidence>
<evidence type="ECO:0000313" key="12">
    <source>
        <dbReference type="EMBL" id="KIV89979.1"/>
    </source>
</evidence>
<evidence type="ECO:0000256" key="4">
    <source>
        <dbReference type="ARBA" id="ARBA00022982"/>
    </source>
</evidence>
<organism evidence="12 13">
    <name type="scientific">Exophiala mesophila</name>
    <name type="common">Black yeast-like fungus</name>
    <dbReference type="NCBI Taxonomy" id="212818"/>
    <lineage>
        <taxon>Eukaryota</taxon>
        <taxon>Fungi</taxon>
        <taxon>Dikarya</taxon>
        <taxon>Ascomycota</taxon>
        <taxon>Pezizomycotina</taxon>
        <taxon>Eurotiomycetes</taxon>
        <taxon>Chaetothyriomycetidae</taxon>
        <taxon>Chaetothyriales</taxon>
        <taxon>Herpotrichiellaceae</taxon>
        <taxon>Exophiala</taxon>
    </lineage>
</organism>
<dbReference type="InterPro" id="IPR005018">
    <property type="entry name" value="DOMON_domain"/>
</dbReference>
<keyword evidence="6 8" id="KW-0472">Membrane</keyword>
<feature type="signal peptide" evidence="9">
    <location>
        <begin position="1"/>
        <end position="20"/>
    </location>
</feature>
<dbReference type="PANTHER" id="PTHR47797:SF1">
    <property type="entry name" value="CYTOCHROME B561 DOMAIN-CONTAINING PROTEIN-RELATED"/>
    <property type="match status" value="1"/>
</dbReference>
<feature type="compositionally biased region" description="Polar residues" evidence="7">
    <location>
        <begin position="239"/>
        <end position="254"/>
    </location>
</feature>
<dbReference type="AlphaFoldDB" id="A0A0D1Z7R2"/>
<keyword evidence="2" id="KW-0813">Transport</keyword>
<dbReference type="RefSeq" id="XP_016221553.1">
    <property type="nucleotide sequence ID" value="XM_016372221.1"/>
</dbReference>
<feature type="compositionally biased region" description="Low complexity" evidence="7">
    <location>
        <begin position="210"/>
        <end position="238"/>
    </location>
</feature>
<comment type="subcellular location">
    <subcellularLocation>
        <location evidence="1">Membrane</location>
    </subcellularLocation>
</comment>
<dbReference type="Gene3D" id="1.20.120.1770">
    <property type="match status" value="1"/>
</dbReference>
<feature type="region of interest" description="Disordered" evidence="7">
    <location>
        <begin position="189"/>
        <end position="274"/>
    </location>
</feature>
<dbReference type="GeneID" id="27325175"/>
<dbReference type="SUPFAM" id="SSF49344">
    <property type="entry name" value="CBD9-like"/>
    <property type="match status" value="1"/>
</dbReference>
<feature type="transmembrane region" description="Helical" evidence="8">
    <location>
        <begin position="312"/>
        <end position="332"/>
    </location>
</feature>
<feature type="transmembrane region" description="Helical" evidence="8">
    <location>
        <begin position="344"/>
        <end position="363"/>
    </location>
</feature>
<keyword evidence="4" id="KW-0249">Electron transport</keyword>
<reference evidence="12 13" key="1">
    <citation type="submission" date="2015-01" db="EMBL/GenBank/DDBJ databases">
        <title>The Genome Sequence of Exophiala mesophila CBS40295.</title>
        <authorList>
            <consortium name="The Broad Institute Genomics Platform"/>
            <person name="Cuomo C."/>
            <person name="de Hoog S."/>
            <person name="Gorbushina A."/>
            <person name="Stielow B."/>
            <person name="Teixiera M."/>
            <person name="Abouelleil A."/>
            <person name="Chapman S.B."/>
            <person name="Priest M."/>
            <person name="Young S.K."/>
            <person name="Wortman J."/>
            <person name="Nusbaum C."/>
            <person name="Birren B."/>
        </authorList>
    </citation>
    <scope>NUCLEOTIDE SEQUENCE [LARGE SCALE GENOMIC DNA]</scope>
    <source>
        <strain evidence="12 13">CBS 40295</strain>
    </source>
</reference>
<accession>A0A0D1Z7R2</accession>
<dbReference type="SMART" id="SM00665">
    <property type="entry name" value="B561"/>
    <property type="match status" value="1"/>
</dbReference>
<gene>
    <name evidence="12" type="ORF">PV10_07330</name>
</gene>
<protein>
    <recommendedName>
        <fullName evidence="14">DOMON domain-containing protein</fullName>
    </recommendedName>
</protein>
<evidence type="ECO:0008006" key="14">
    <source>
        <dbReference type="Google" id="ProtNLM"/>
    </source>
</evidence>
<feature type="chain" id="PRO_5002237496" description="DOMON domain-containing protein" evidence="9">
    <location>
        <begin position="21"/>
        <end position="474"/>
    </location>
</feature>
<feature type="compositionally biased region" description="Low complexity" evidence="7">
    <location>
        <begin position="255"/>
        <end position="269"/>
    </location>
</feature>